<keyword evidence="7 11" id="KW-0067">ATP-binding</keyword>
<keyword evidence="3 11" id="KW-0813">Transport</keyword>
<evidence type="ECO:0000256" key="2">
    <source>
        <dbReference type="ARBA" id="ARBA00006831"/>
    </source>
</evidence>
<dbReference type="InParanoid" id="A0A6I8V2Z4"/>
<evidence type="ECO:0000256" key="5">
    <source>
        <dbReference type="ARBA" id="ARBA00022701"/>
    </source>
</evidence>
<keyword evidence="8 11" id="KW-0243">Dynein</keyword>
<name>A0A6I8V2Z4_DROPS</name>
<dbReference type="GO" id="GO:0007018">
    <property type="term" value="P:microtubule-based movement"/>
    <property type="evidence" value="ECO:0007669"/>
    <property type="project" value="InterPro"/>
</dbReference>
<dbReference type="Pfam" id="PF05783">
    <property type="entry name" value="DLIC"/>
    <property type="match status" value="1"/>
</dbReference>
<dbReference type="RefSeq" id="XP_002137690.3">
    <property type="nucleotide sequence ID" value="XM_002137654.4"/>
</dbReference>
<evidence type="ECO:0000256" key="3">
    <source>
        <dbReference type="ARBA" id="ARBA00022448"/>
    </source>
</evidence>
<evidence type="ECO:0000256" key="9">
    <source>
        <dbReference type="ARBA" id="ARBA00023175"/>
    </source>
</evidence>
<evidence type="ECO:0000313" key="14">
    <source>
        <dbReference type="RefSeq" id="XP_002137690.3"/>
    </source>
</evidence>
<dbReference type="InterPro" id="IPR008467">
    <property type="entry name" value="Dynein1_light_intermed_chain"/>
</dbReference>
<dbReference type="KEGG" id="dpo:6897544"/>
<dbReference type="Gene3D" id="3.40.50.300">
    <property type="entry name" value="P-loop containing nucleotide triphosphate hydrolases"/>
    <property type="match status" value="1"/>
</dbReference>
<gene>
    <name evidence="14" type="primary">LOC6897544</name>
</gene>
<sequence>MAAEKPEEWPAKMTKAQDKENLWLDILHEQKGAARRLVANKSVIVFGDNGTGKTSLLAKLNGRKSPEYGVSLEYDYIDVRDDINGDKAQLVVWTINGDIGHTNLLPVVFNEDNFGDVLVIITVSITEPWAWPKQLKHWVNVLERHIESLPLAAEKKVQARERLATIWQSYGYTGSCLKQAIAADDLSPLTEDALTTNLGVDLVVVVTKTDCMGGTFLMEHDYCDEHIDFMQHWIRTFCLRHGAALFYTSVKKATNCDHLRKYLLHRIYGLPFQTPPMVVNEDAVLIPAGWDTLRKIDILFESIHGIKANSDYTDIIKAPSTGNVIFNRNSEFVETVDEQAFLAHQMEILKLLDQSKAKEGGDGIHCTRQSSTGQSSSMKTEHYESPGRIQVLSKFFAELREKKSESPSGDGPVSVSSRNAIEKLGISLQPGAELGPLSRIAEKKEDQVKPE</sequence>
<evidence type="ECO:0000256" key="1">
    <source>
        <dbReference type="ARBA" id="ARBA00004245"/>
    </source>
</evidence>
<dbReference type="PANTHER" id="PTHR12688">
    <property type="entry name" value="DYNEIN LIGHT INTERMEDIATE CHAIN"/>
    <property type="match status" value="1"/>
</dbReference>
<organism evidence="13 14">
    <name type="scientific">Drosophila pseudoobscura pseudoobscura</name>
    <name type="common">Fruit fly</name>
    <dbReference type="NCBI Taxonomy" id="46245"/>
    <lineage>
        <taxon>Eukaryota</taxon>
        <taxon>Metazoa</taxon>
        <taxon>Ecdysozoa</taxon>
        <taxon>Arthropoda</taxon>
        <taxon>Hexapoda</taxon>
        <taxon>Insecta</taxon>
        <taxon>Pterygota</taxon>
        <taxon>Neoptera</taxon>
        <taxon>Endopterygota</taxon>
        <taxon>Diptera</taxon>
        <taxon>Brachycera</taxon>
        <taxon>Muscomorpha</taxon>
        <taxon>Ephydroidea</taxon>
        <taxon>Drosophilidae</taxon>
        <taxon>Drosophila</taxon>
        <taxon>Sophophora</taxon>
    </lineage>
</organism>
<dbReference type="PANTHER" id="PTHR12688:SF0">
    <property type="entry name" value="DYNEIN LIGHT INTERMEDIATE CHAIN"/>
    <property type="match status" value="1"/>
</dbReference>
<dbReference type="GO" id="GO:0005524">
    <property type="term" value="F:ATP binding"/>
    <property type="evidence" value="ECO:0007669"/>
    <property type="project" value="UniProtKB-KW"/>
</dbReference>
<comment type="function">
    <text evidence="11">Acts as one of several non-catalytic accessory components of the cytoplasmic dynein 1 complex that are thought to be involved in linking dynein to cargos and to adapter proteins that regulate dynein function. Cytoplasmic dynein 1 acts as a motor for the intracellular retrograde motility of vesicles and organelles along microtubules. May play a role in binding dynein to membranous organelles or chromosomes.</text>
</comment>
<evidence type="ECO:0000256" key="8">
    <source>
        <dbReference type="ARBA" id="ARBA00023017"/>
    </source>
</evidence>
<proteinExistence type="inferred from homology"/>
<evidence type="ECO:0000256" key="4">
    <source>
        <dbReference type="ARBA" id="ARBA00022490"/>
    </source>
</evidence>
<feature type="region of interest" description="Disordered" evidence="12">
    <location>
        <begin position="425"/>
        <end position="451"/>
    </location>
</feature>
<dbReference type="GO" id="GO:0005874">
    <property type="term" value="C:microtubule"/>
    <property type="evidence" value="ECO:0007669"/>
    <property type="project" value="UniProtKB-KW"/>
</dbReference>
<keyword evidence="13" id="KW-1185">Reference proteome</keyword>
<evidence type="ECO:0000256" key="11">
    <source>
        <dbReference type="RuleBase" id="RU366047"/>
    </source>
</evidence>
<keyword evidence="5 11" id="KW-0493">Microtubule</keyword>
<dbReference type="GO" id="GO:0005868">
    <property type="term" value="C:cytoplasmic dynein complex"/>
    <property type="evidence" value="ECO:0007669"/>
    <property type="project" value="UniProtKB-UniRule"/>
</dbReference>
<dbReference type="GO" id="GO:0000226">
    <property type="term" value="P:microtubule cytoskeleton organization"/>
    <property type="evidence" value="ECO:0007669"/>
    <property type="project" value="TreeGrafter"/>
</dbReference>
<reference evidence="13" key="1">
    <citation type="submission" date="2024-06" db="UniProtKB">
        <authorList>
            <consortium name="RefSeq"/>
        </authorList>
    </citation>
    <scope>NUCLEOTIDE SEQUENCE [LARGE SCALE GENOMIC DNA]</scope>
    <source>
        <strain evidence="13">MV2-25</strain>
    </source>
</reference>
<feature type="region of interest" description="Disordered" evidence="12">
    <location>
        <begin position="358"/>
        <end position="385"/>
    </location>
</feature>
<evidence type="ECO:0000313" key="13">
    <source>
        <dbReference type="Proteomes" id="UP000001819"/>
    </source>
</evidence>
<comment type="similarity">
    <text evidence="2 11">Belongs to the dynein light intermediate chain family.</text>
</comment>
<keyword evidence="10 11" id="KW-0206">Cytoskeleton</keyword>
<feature type="compositionally biased region" description="Polar residues" evidence="12">
    <location>
        <begin position="367"/>
        <end position="378"/>
    </location>
</feature>
<keyword evidence="9 11" id="KW-0505">Motor protein</keyword>
<keyword evidence="4 11" id="KW-0963">Cytoplasm</keyword>
<comment type="subcellular location">
    <subcellularLocation>
        <location evidence="1 11">Cytoplasm</location>
        <location evidence="1 11">Cytoskeleton</location>
    </subcellularLocation>
</comment>
<dbReference type="Proteomes" id="UP000001819">
    <property type="component" value="Chromosome 2"/>
</dbReference>
<reference evidence="14" key="2">
    <citation type="submission" date="2025-08" db="UniProtKB">
        <authorList>
            <consortium name="RefSeq"/>
        </authorList>
    </citation>
    <scope>IDENTIFICATION</scope>
    <source>
        <strain evidence="14">MV-25-SWS-2005</strain>
        <tissue evidence="14">Whole body</tissue>
    </source>
</reference>
<protein>
    <recommendedName>
        <fullName evidence="11">Dynein light intermediate chain</fullName>
    </recommendedName>
</protein>
<dbReference type="GO" id="GO:0045504">
    <property type="term" value="F:dynein heavy chain binding"/>
    <property type="evidence" value="ECO:0007669"/>
    <property type="project" value="TreeGrafter"/>
</dbReference>
<evidence type="ECO:0000256" key="12">
    <source>
        <dbReference type="SAM" id="MobiDB-lite"/>
    </source>
</evidence>
<evidence type="ECO:0000256" key="6">
    <source>
        <dbReference type="ARBA" id="ARBA00022741"/>
    </source>
</evidence>
<dbReference type="InterPro" id="IPR022780">
    <property type="entry name" value="Dynein_light_int_chain"/>
</dbReference>
<dbReference type="SUPFAM" id="SSF52540">
    <property type="entry name" value="P-loop containing nucleoside triphosphate hydrolases"/>
    <property type="match status" value="1"/>
</dbReference>
<dbReference type="GO" id="GO:0005813">
    <property type="term" value="C:centrosome"/>
    <property type="evidence" value="ECO:0007669"/>
    <property type="project" value="TreeGrafter"/>
</dbReference>
<dbReference type="AlphaFoldDB" id="A0A6I8V2Z4"/>
<feature type="compositionally biased region" description="Basic and acidic residues" evidence="12">
    <location>
        <begin position="440"/>
        <end position="451"/>
    </location>
</feature>
<evidence type="ECO:0000256" key="7">
    <source>
        <dbReference type="ARBA" id="ARBA00022840"/>
    </source>
</evidence>
<accession>A0A6I8V2Z4</accession>
<keyword evidence="6 11" id="KW-0547">Nucleotide-binding</keyword>
<dbReference type="InterPro" id="IPR027417">
    <property type="entry name" value="P-loop_NTPase"/>
</dbReference>
<evidence type="ECO:0000256" key="10">
    <source>
        <dbReference type="ARBA" id="ARBA00023212"/>
    </source>
</evidence>
<comment type="subunit">
    <text evidence="11">Homodimer. The cytoplasmic dynein 1 complex consists of two catalytic heavy chains (HCs) and a number of non-catalytic subunits presented by intermediate chains (ICs).</text>
</comment>